<organism evidence="2 3">
    <name type="scientific">Eumeta variegata</name>
    <name type="common">Bagworm moth</name>
    <name type="synonym">Eumeta japonica</name>
    <dbReference type="NCBI Taxonomy" id="151549"/>
    <lineage>
        <taxon>Eukaryota</taxon>
        <taxon>Metazoa</taxon>
        <taxon>Ecdysozoa</taxon>
        <taxon>Arthropoda</taxon>
        <taxon>Hexapoda</taxon>
        <taxon>Insecta</taxon>
        <taxon>Pterygota</taxon>
        <taxon>Neoptera</taxon>
        <taxon>Endopterygota</taxon>
        <taxon>Lepidoptera</taxon>
        <taxon>Glossata</taxon>
        <taxon>Ditrysia</taxon>
        <taxon>Tineoidea</taxon>
        <taxon>Psychidae</taxon>
        <taxon>Oiketicinae</taxon>
        <taxon>Eumeta</taxon>
    </lineage>
</organism>
<sequence>MGCELSKLARDPPGADLLDRPPPPGDPRIPLTPKQQYCMLASWKGISRAIEHTGVVLFIRRPAVIMHSRHGRPVTCTRARVPDERRRCISRPASHTYAVVVEVEDHSLPSSSYLLSHAYIVACVTPTRSAIREIVKPVEYRAAMTAAHLEDELVAASTALSTVRQLRLALNLSILLIGTREQTLRQENMPSLQSRYAYRKRKFVDWNRRLENRLANMMSRNLIMIVVWLGYQEYCSLYNAELGLRFSVNSPPIQYNAENSPAV</sequence>
<comment type="caution">
    <text evidence="2">The sequence shown here is derived from an EMBL/GenBank/DDBJ whole genome shotgun (WGS) entry which is preliminary data.</text>
</comment>
<keyword evidence="3" id="KW-1185">Reference proteome</keyword>
<dbReference type="AlphaFoldDB" id="A0A4C1WT30"/>
<dbReference type="OrthoDB" id="6344802at2759"/>
<reference evidence="2 3" key="1">
    <citation type="journal article" date="2019" name="Commun. Biol.">
        <title>The bagworm genome reveals a unique fibroin gene that provides high tensile strength.</title>
        <authorList>
            <person name="Kono N."/>
            <person name="Nakamura H."/>
            <person name="Ohtoshi R."/>
            <person name="Tomita M."/>
            <person name="Numata K."/>
            <person name="Arakawa K."/>
        </authorList>
    </citation>
    <scope>NUCLEOTIDE SEQUENCE [LARGE SCALE GENOMIC DNA]</scope>
</reference>
<dbReference type="EMBL" id="BGZK01000647">
    <property type="protein sequence ID" value="GBP54431.1"/>
    <property type="molecule type" value="Genomic_DNA"/>
</dbReference>
<gene>
    <name evidence="2" type="ORF">EVAR_35988_1</name>
</gene>
<accession>A0A4C1WT30</accession>
<dbReference type="Proteomes" id="UP000299102">
    <property type="component" value="Unassembled WGS sequence"/>
</dbReference>
<name>A0A4C1WT30_EUMVA</name>
<feature type="region of interest" description="Disordered" evidence="1">
    <location>
        <begin position="1"/>
        <end position="31"/>
    </location>
</feature>
<evidence type="ECO:0000313" key="3">
    <source>
        <dbReference type="Proteomes" id="UP000299102"/>
    </source>
</evidence>
<evidence type="ECO:0000313" key="2">
    <source>
        <dbReference type="EMBL" id="GBP54431.1"/>
    </source>
</evidence>
<protein>
    <submittedName>
        <fullName evidence="2">Uncharacterized protein</fullName>
    </submittedName>
</protein>
<evidence type="ECO:0000256" key="1">
    <source>
        <dbReference type="SAM" id="MobiDB-lite"/>
    </source>
</evidence>
<proteinExistence type="predicted"/>